<dbReference type="OrthoDB" id="2311705at2"/>
<dbReference type="InterPro" id="IPR003675">
    <property type="entry name" value="Rce1/LyrA-like_dom"/>
</dbReference>
<dbReference type="EMBL" id="NIPR01000043">
    <property type="protein sequence ID" value="PMD68380.1"/>
    <property type="molecule type" value="Genomic_DNA"/>
</dbReference>
<evidence type="ECO:0000259" key="3">
    <source>
        <dbReference type="Pfam" id="PF02517"/>
    </source>
</evidence>
<dbReference type="GO" id="GO:0004175">
    <property type="term" value="F:endopeptidase activity"/>
    <property type="evidence" value="ECO:0007669"/>
    <property type="project" value="UniProtKB-ARBA"/>
</dbReference>
<dbReference type="PANTHER" id="PTHR43592">
    <property type="entry name" value="CAAX AMINO TERMINAL PROTEASE"/>
    <property type="match status" value="1"/>
</dbReference>
<feature type="transmembrane region" description="Helical" evidence="2">
    <location>
        <begin position="36"/>
        <end position="57"/>
    </location>
</feature>
<feature type="transmembrane region" description="Helical" evidence="2">
    <location>
        <begin position="69"/>
        <end position="86"/>
    </location>
</feature>
<dbReference type="AlphaFoldDB" id="A0A2N7ASQ2"/>
<organism evidence="4 5">
    <name type="scientific">Companilactobacillus nuruki</name>
    <dbReference type="NCBI Taxonomy" id="1993540"/>
    <lineage>
        <taxon>Bacteria</taxon>
        <taxon>Bacillati</taxon>
        <taxon>Bacillota</taxon>
        <taxon>Bacilli</taxon>
        <taxon>Lactobacillales</taxon>
        <taxon>Lactobacillaceae</taxon>
        <taxon>Companilactobacillus</taxon>
    </lineage>
</organism>
<sequence length="246" mass="27741">MRFIKNNITKVILASLIFPIVLSVMGLIVSKKVTSMWQALGDLIVFLVAYLLNQFYFKQKIHWFNQRNILRQLLTSLPAIIIVAFLDLPMIGVSDFKIRFTVIAICLLVGLAEEFVFRGILIGLFLKITKNNSLGTVIGSSVLFGLIHMTNLRRLPIGYVSSQVIFAIAVGVLFGTIYLKTSNLSIVILLHALRDMFPMFSDKTMLQASQTTFSVISIYGMIIFLAITLIIAYIQLRNFKVKEINN</sequence>
<gene>
    <name evidence="4" type="ORF">CBP76_10015</name>
</gene>
<comment type="caution">
    <text evidence="4">The sequence shown here is derived from an EMBL/GenBank/DDBJ whole genome shotgun (WGS) entry which is preliminary data.</text>
</comment>
<protein>
    <recommendedName>
        <fullName evidence="3">CAAX prenyl protease 2/Lysostaphin resistance protein A-like domain-containing protein</fullName>
    </recommendedName>
</protein>
<feature type="transmembrane region" description="Helical" evidence="2">
    <location>
        <begin position="213"/>
        <end position="236"/>
    </location>
</feature>
<evidence type="ECO:0000313" key="5">
    <source>
        <dbReference type="Proteomes" id="UP000235649"/>
    </source>
</evidence>
<dbReference type="PANTHER" id="PTHR43592:SF15">
    <property type="entry name" value="CAAX AMINO TERMINAL PROTEASE FAMILY PROTEIN"/>
    <property type="match status" value="1"/>
</dbReference>
<proteinExistence type="inferred from homology"/>
<keyword evidence="5" id="KW-1185">Reference proteome</keyword>
<accession>A0A2N7ASQ2</accession>
<evidence type="ECO:0000313" key="4">
    <source>
        <dbReference type="EMBL" id="PMD68380.1"/>
    </source>
</evidence>
<keyword evidence="2" id="KW-0812">Transmembrane</keyword>
<evidence type="ECO:0000256" key="1">
    <source>
        <dbReference type="ARBA" id="ARBA00009067"/>
    </source>
</evidence>
<dbReference type="Pfam" id="PF02517">
    <property type="entry name" value="Rce1-like"/>
    <property type="match status" value="1"/>
</dbReference>
<keyword evidence="2" id="KW-0472">Membrane</keyword>
<feature type="domain" description="CAAX prenyl protease 2/Lysostaphin resistance protein A-like" evidence="3">
    <location>
        <begin position="100"/>
        <end position="196"/>
    </location>
</feature>
<name>A0A2N7ASQ2_9LACO</name>
<feature type="transmembrane region" description="Helical" evidence="2">
    <location>
        <begin position="98"/>
        <end position="126"/>
    </location>
</feature>
<dbReference type="Proteomes" id="UP000235649">
    <property type="component" value="Unassembled WGS sequence"/>
</dbReference>
<dbReference type="RefSeq" id="WP_102196743.1">
    <property type="nucleotide sequence ID" value="NZ_NIPR01000043.1"/>
</dbReference>
<feature type="transmembrane region" description="Helical" evidence="2">
    <location>
        <begin position="164"/>
        <end position="193"/>
    </location>
</feature>
<evidence type="ECO:0000256" key="2">
    <source>
        <dbReference type="SAM" id="Phobius"/>
    </source>
</evidence>
<dbReference type="GO" id="GO:0080120">
    <property type="term" value="P:CAAX-box protein maturation"/>
    <property type="evidence" value="ECO:0007669"/>
    <property type="project" value="UniProtKB-ARBA"/>
</dbReference>
<keyword evidence="2" id="KW-1133">Transmembrane helix</keyword>
<comment type="similarity">
    <text evidence="1">Belongs to the UPF0177 family.</text>
</comment>
<reference evidence="4 5" key="1">
    <citation type="submission" date="2017-05" db="EMBL/GenBank/DDBJ databases">
        <title>Lactobacillus nurukis nov., sp. nov., isolated from nuruk.</title>
        <authorList>
            <person name="Kim S.-J."/>
        </authorList>
    </citation>
    <scope>NUCLEOTIDE SEQUENCE [LARGE SCALE GENOMIC DNA]</scope>
    <source>
        <strain evidence="4 5">SYF10-1a</strain>
    </source>
</reference>
<feature type="transmembrane region" description="Helical" evidence="2">
    <location>
        <begin position="12"/>
        <end position="30"/>
    </location>
</feature>